<comment type="caution">
    <text evidence="8">The sequence shown here is derived from an EMBL/GenBank/DDBJ whole genome shotgun (WGS) entry which is preliminary data.</text>
</comment>
<dbReference type="PANTHER" id="PTHR11228:SF7">
    <property type="entry name" value="PQQA PEPTIDE CYCLASE"/>
    <property type="match status" value="1"/>
</dbReference>
<dbReference type="CDD" id="cd01335">
    <property type="entry name" value="Radical_SAM"/>
    <property type="match status" value="1"/>
</dbReference>
<dbReference type="SFLD" id="SFLDG01387">
    <property type="entry name" value="BtrN-like_SPASM_domain_contain"/>
    <property type="match status" value="1"/>
</dbReference>
<comment type="cofactor">
    <cofactor evidence="1">
        <name>[4Fe-4S] cluster</name>
        <dbReference type="ChEBI" id="CHEBI:49883"/>
    </cofactor>
</comment>
<dbReference type="Proteomes" id="UP000289166">
    <property type="component" value="Unassembled WGS sequence"/>
</dbReference>
<gene>
    <name evidence="8" type="ORF">EFD62_14975</name>
</gene>
<reference evidence="9" key="1">
    <citation type="submission" date="2018-11" db="EMBL/GenBank/DDBJ databases">
        <title>Genome sequencing of a novel mesophilic and cellulolytic organism within the genus Hungateiclostridium.</title>
        <authorList>
            <person name="Rettenmaier R."/>
            <person name="Liebl W."/>
            <person name="Zverlov V."/>
        </authorList>
    </citation>
    <scope>NUCLEOTIDE SEQUENCE [LARGE SCALE GENOMIC DNA]</scope>
    <source>
        <strain evidence="9">N2K1</strain>
    </source>
</reference>
<evidence type="ECO:0000313" key="9">
    <source>
        <dbReference type="Proteomes" id="UP000289166"/>
    </source>
</evidence>
<keyword evidence="4" id="KW-0479">Metal-binding</keyword>
<evidence type="ECO:0000313" key="8">
    <source>
        <dbReference type="EMBL" id="RXE57929.1"/>
    </source>
</evidence>
<keyword evidence="3" id="KW-0949">S-adenosyl-L-methionine</keyword>
<dbReference type="GO" id="GO:0046872">
    <property type="term" value="F:metal ion binding"/>
    <property type="evidence" value="ECO:0007669"/>
    <property type="project" value="UniProtKB-KW"/>
</dbReference>
<proteinExistence type="predicted"/>
<dbReference type="PANTHER" id="PTHR11228">
    <property type="entry name" value="RADICAL SAM DOMAIN PROTEIN"/>
    <property type="match status" value="1"/>
</dbReference>
<evidence type="ECO:0000256" key="6">
    <source>
        <dbReference type="ARBA" id="ARBA00023014"/>
    </source>
</evidence>
<dbReference type="RefSeq" id="WP_069194242.1">
    <property type="nucleotide sequence ID" value="NZ_RLII01000029.1"/>
</dbReference>
<name>A0A4V1K1T7_9FIRM</name>
<organism evidence="8 9">
    <name type="scientific">Acetivibrio mesophilus</name>
    <dbReference type="NCBI Taxonomy" id="2487273"/>
    <lineage>
        <taxon>Bacteria</taxon>
        <taxon>Bacillati</taxon>
        <taxon>Bacillota</taxon>
        <taxon>Clostridia</taxon>
        <taxon>Eubacteriales</taxon>
        <taxon>Oscillospiraceae</taxon>
        <taxon>Acetivibrio</taxon>
    </lineage>
</organism>
<dbReference type="EMBL" id="RLII01000029">
    <property type="protein sequence ID" value="RXE57929.1"/>
    <property type="molecule type" value="Genomic_DNA"/>
</dbReference>
<keyword evidence="2" id="KW-0004">4Fe-4S</keyword>
<dbReference type="Gene3D" id="3.20.20.70">
    <property type="entry name" value="Aldolase class I"/>
    <property type="match status" value="1"/>
</dbReference>
<dbReference type="NCBIfam" id="TIGR04085">
    <property type="entry name" value="rSAM_more_4Fe4S"/>
    <property type="match status" value="1"/>
</dbReference>
<evidence type="ECO:0000256" key="3">
    <source>
        <dbReference type="ARBA" id="ARBA00022691"/>
    </source>
</evidence>
<keyword evidence="5" id="KW-0408">Iron</keyword>
<dbReference type="InterPro" id="IPR034391">
    <property type="entry name" value="AdoMet-like_SPASM_containing"/>
</dbReference>
<dbReference type="InterPro" id="IPR007197">
    <property type="entry name" value="rSAM"/>
</dbReference>
<dbReference type="SFLD" id="SFLDG01386">
    <property type="entry name" value="main_SPASM_domain-containing"/>
    <property type="match status" value="1"/>
</dbReference>
<evidence type="ECO:0000256" key="1">
    <source>
        <dbReference type="ARBA" id="ARBA00001966"/>
    </source>
</evidence>
<dbReference type="InterPro" id="IPR050377">
    <property type="entry name" value="Radical_SAM_PqqE_MftC-like"/>
</dbReference>
<dbReference type="SUPFAM" id="SSF102114">
    <property type="entry name" value="Radical SAM enzymes"/>
    <property type="match status" value="1"/>
</dbReference>
<dbReference type="SFLD" id="SFLDG01067">
    <property type="entry name" value="SPASM/twitch_domain_containing"/>
    <property type="match status" value="1"/>
</dbReference>
<sequence length="445" mass="50247">MTKKEKKLSWVDEFLARIKPYVYMRLRDNVLIRMPNEAFKLNTTGARIIDHILKGGSVYDFIRVRSDAEETEMQLERFFVDFLRVWNNEVCENYRTTAVHRVEFSKGYIELPVLSEVALTYACNIKCRFCYAGCTQIKKHRELDKEGFKKILDIIRYEAEVPSVSFTGGEPLLNKNLPELIKYASKVNGMRVNLITNGTLITPKKAKELAKAGLSSAQVSIESPYASEHDSITGIPGSYEASISGFKALKEAGVMVHPHFTICKLNRESAMEYPEFCKDVGSDRFSANLVIPAGRGDDDELTVRYRDIGKIVEEIRKKASIVGVKFMWYSPTPLCLFNPIPVGLGNKGCSACEGLLSVNPEGNVLPCSSWSEPMGNLLEEGFEAVWSKKRSKWIRDKEAAPEECKSCKHFAVCQGACPLYFNIHGCEELHNIWESFGLCKERSKV</sequence>
<keyword evidence="6" id="KW-0411">Iron-sulfur</keyword>
<dbReference type="GO" id="GO:0003824">
    <property type="term" value="F:catalytic activity"/>
    <property type="evidence" value="ECO:0007669"/>
    <property type="project" value="InterPro"/>
</dbReference>
<dbReference type="Pfam" id="PF13186">
    <property type="entry name" value="SPASM"/>
    <property type="match status" value="1"/>
</dbReference>
<evidence type="ECO:0000256" key="5">
    <source>
        <dbReference type="ARBA" id="ARBA00023004"/>
    </source>
</evidence>
<keyword evidence="9" id="KW-1185">Reference proteome</keyword>
<dbReference type="GO" id="GO:0051536">
    <property type="term" value="F:iron-sulfur cluster binding"/>
    <property type="evidence" value="ECO:0007669"/>
    <property type="project" value="UniProtKB-KW"/>
</dbReference>
<dbReference type="AlphaFoldDB" id="A0A4V1K1T7"/>
<dbReference type="SMART" id="SM00729">
    <property type="entry name" value="Elp3"/>
    <property type="match status" value="1"/>
</dbReference>
<accession>A0A4V1K1T7</accession>
<dbReference type="InterPro" id="IPR013785">
    <property type="entry name" value="Aldolase_TIM"/>
</dbReference>
<dbReference type="GO" id="GO:0006783">
    <property type="term" value="P:heme biosynthetic process"/>
    <property type="evidence" value="ECO:0007669"/>
    <property type="project" value="TreeGrafter"/>
</dbReference>
<feature type="domain" description="Radical SAM core" evidence="7">
    <location>
        <begin position="109"/>
        <end position="322"/>
    </location>
</feature>
<dbReference type="Pfam" id="PF04055">
    <property type="entry name" value="Radical_SAM"/>
    <property type="match status" value="1"/>
</dbReference>
<evidence type="ECO:0000256" key="2">
    <source>
        <dbReference type="ARBA" id="ARBA00022485"/>
    </source>
</evidence>
<dbReference type="InterPro" id="IPR006638">
    <property type="entry name" value="Elp3/MiaA/NifB-like_rSAM"/>
</dbReference>
<protein>
    <submittedName>
        <fullName evidence="8">Radical SAM protein</fullName>
    </submittedName>
</protein>
<dbReference type="PROSITE" id="PS51918">
    <property type="entry name" value="RADICAL_SAM"/>
    <property type="match status" value="1"/>
</dbReference>
<dbReference type="SFLD" id="SFLDS00029">
    <property type="entry name" value="Radical_SAM"/>
    <property type="match status" value="1"/>
</dbReference>
<evidence type="ECO:0000259" key="7">
    <source>
        <dbReference type="PROSITE" id="PS51918"/>
    </source>
</evidence>
<evidence type="ECO:0000256" key="4">
    <source>
        <dbReference type="ARBA" id="ARBA00022723"/>
    </source>
</evidence>
<dbReference type="InterPro" id="IPR058240">
    <property type="entry name" value="rSAM_sf"/>
</dbReference>
<dbReference type="InterPro" id="IPR023885">
    <property type="entry name" value="4Fe4S-binding_SPASM_dom"/>
</dbReference>
<dbReference type="OrthoDB" id="9810775at2"/>